<reference evidence="9 10" key="1">
    <citation type="submission" date="2022-05" db="EMBL/GenBank/DDBJ databases">
        <authorList>
            <consortium name="Genoscope - CEA"/>
            <person name="William W."/>
        </authorList>
    </citation>
    <scope>NUCLEOTIDE SEQUENCE [LARGE SCALE GENOMIC DNA]</scope>
</reference>
<evidence type="ECO:0000256" key="5">
    <source>
        <dbReference type="ARBA" id="ARBA00022927"/>
    </source>
</evidence>
<keyword evidence="5" id="KW-0653">Protein transport</keyword>
<dbReference type="PROSITE" id="PS51419">
    <property type="entry name" value="RAB"/>
    <property type="match status" value="1"/>
</dbReference>
<dbReference type="Proteomes" id="UP001159428">
    <property type="component" value="Unassembled WGS sequence"/>
</dbReference>
<keyword evidence="7" id="KW-0206">Cytoskeleton</keyword>
<evidence type="ECO:0000256" key="7">
    <source>
        <dbReference type="ARBA" id="ARBA00023212"/>
    </source>
</evidence>
<keyword evidence="6" id="KW-0547">Nucleotide-binding</keyword>
<dbReference type="PANTHER" id="PTHR14983">
    <property type="entry name" value="CILIOGENESIS AND PLANAR POLARITY EFFECTOR 2"/>
    <property type="match status" value="1"/>
</dbReference>
<keyword evidence="4" id="KW-0963">Cytoplasm</keyword>
<keyword evidence="3" id="KW-0813">Transport</keyword>
<keyword evidence="10" id="KW-1185">Reference proteome</keyword>
<name>A0AAU9X2W7_9CNID</name>
<evidence type="ECO:0000256" key="2">
    <source>
        <dbReference type="ARBA" id="ARBA00006270"/>
    </source>
</evidence>
<dbReference type="EMBL" id="CALNXJ010000029">
    <property type="protein sequence ID" value="CAH3134927.1"/>
    <property type="molecule type" value="Genomic_DNA"/>
</dbReference>
<proteinExistence type="inferred from homology"/>
<comment type="similarity">
    <text evidence="2">Belongs to the small GTPase superfamily. Rab family.</text>
</comment>
<evidence type="ECO:0008006" key="11">
    <source>
        <dbReference type="Google" id="ProtNLM"/>
    </source>
</evidence>
<dbReference type="GO" id="GO:0005525">
    <property type="term" value="F:GTP binding"/>
    <property type="evidence" value="ECO:0007669"/>
    <property type="project" value="UniProtKB-KW"/>
</dbReference>
<evidence type="ECO:0000256" key="6">
    <source>
        <dbReference type="ARBA" id="ARBA00023134"/>
    </source>
</evidence>
<dbReference type="GO" id="GO:0003924">
    <property type="term" value="F:GTPase activity"/>
    <property type="evidence" value="ECO:0007669"/>
    <property type="project" value="InterPro"/>
</dbReference>
<evidence type="ECO:0000256" key="3">
    <source>
        <dbReference type="ARBA" id="ARBA00022448"/>
    </source>
</evidence>
<dbReference type="InterPro" id="IPR027417">
    <property type="entry name" value="P-loop_NTPase"/>
</dbReference>
<evidence type="ECO:0000313" key="9">
    <source>
        <dbReference type="EMBL" id="CAH3134927.1"/>
    </source>
</evidence>
<dbReference type="GO" id="GO:0015031">
    <property type="term" value="P:protein transport"/>
    <property type="evidence" value="ECO:0007669"/>
    <property type="project" value="UniProtKB-KW"/>
</dbReference>
<sequence length="271" mass="30656">MAGFRPRGSIVQFKWQETPEGREFLGGILHRNKRKSFGLLEAPSLPPQLPVENVSYKIFLTGKPAVGKTSTVAKLLGQEISSYHVETPGIQTSVIYWPAKLKENQKVVMFKLQFWDCGEHAIRKYDHLLPALKEKADAALFLFSFTDRGSFDDLPNQINRVLDQEEKILRIAVATRLDQILNSDFTEQEIREFEEQWQVPVLRIANVTGKRLADSRTLDGRAGVMEVAPFLNSLVELLLQRDQVTVSTSAGRKVTRHSAGSRSSAEFKIYI</sequence>
<evidence type="ECO:0000256" key="1">
    <source>
        <dbReference type="ARBA" id="ARBA00004120"/>
    </source>
</evidence>
<protein>
    <recommendedName>
        <fullName evidence="11">REM2- and Rab-like small GTPase 1</fullName>
    </recommendedName>
</protein>
<dbReference type="PANTHER" id="PTHR14983:SF1">
    <property type="entry name" value="CILIOGENESIS AND PLANAR POLARITY EFFECTOR 2"/>
    <property type="match status" value="1"/>
</dbReference>
<dbReference type="Pfam" id="PF08477">
    <property type="entry name" value="Roc"/>
    <property type="match status" value="1"/>
</dbReference>
<keyword evidence="8" id="KW-0966">Cell projection</keyword>
<comment type="caution">
    <text evidence="9">The sequence shown here is derived from an EMBL/GenBank/DDBJ whole genome shotgun (WGS) entry which is preliminary data.</text>
</comment>
<dbReference type="AlphaFoldDB" id="A0AAU9X2W7"/>
<gene>
    <name evidence="9" type="ORF">PMEA_00015942</name>
</gene>
<evidence type="ECO:0000256" key="4">
    <source>
        <dbReference type="ARBA" id="ARBA00022490"/>
    </source>
</evidence>
<organism evidence="9 10">
    <name type="scientific">Pocillopora meandrina</name>
    <dbReference type="NCBI Taxonomy" id="46732"/>
    <lineage>
        <taxon>Eukaryota</taxon>
        <taxon>Metazoa</taxon>
        <taxon>Cnidaria</taxon>
        <taxon>Anthozoa</taxon>
        <taxon>Hexacorallia</taxon>
        <taxon>Scleractinia</taxon>
        <taxon>Astrocoeniina</taxon>
        <taxon>Pocilloporidae</taxon>
        <taxon>Pocillopora</taxon>
    </lineage>
</organism>
<keyword evidence="6" id="KW-0342">GTP-binding</keyword>
<dbReference type="InterPro" id="IPR039677">
    <property type="entry name" value="RSG1"/>
</dbReference>
<accession>A0AAU9X2W7</accession>
<comment type="subcellular location">
    <subcellularLocation>
        <location evidence="1">Cytoplasm</location>
        <location evidence="1">Cytoskeleton</location>
        <location evidence="1">Cilium basal body</location>
    </subcellularLocation>
</comment>
<evidence type="ECO:0000313" key="10">
    <source>
        <dbReference type="Proteomes" id="UP001159428"/>
    </source>
</evidence>
<dbReference type="SUPFAM" id="SSF52540">
    <property type="entry name" value="P-loop containing nucleoside triphosphate hydrolases"/>
    <property type="match status" value="1"/>
</dbReference>
<evidence type="ECO:0000256" key="8">
    <source>
        <dbReference type="ARBA" id="ARBA00023273"/>
    </source>
</evidence>
<dbReference type="Gene3D" id="3.40.50.300">
    <property type="entry name" value="P-loop containing nucleotide triphosphate hydrolases"/>
    <property type="match status" value="1"/>
</dbReference>